<dbReference type="Proteomes" id="UP000024329">
    <property type="component" value="Unassembled WGS sequence"/>
</dbReference>
<gene>
    <name evidence="1" type="ORF">BV97_02006</name>
</gene>
<sequence length="719" mass="80702">MIKEGLIANATAQIEAFPKLQETLLELFRRVFPIHLIAIVGQYGLFSPVSSEGISDRTLMAGIQQHHVELLQAFSLTLDDGEWGSLPAKPQDVEIVIETVKALADAFHARRFLEAQQVEEKNERYQLLLREKMRLHTQMIRNWGHFGQVVDITRRLYAPLDTLLEEMHGFSATDLIDVAHAMLKLHERRSSDRFQKLKLVFAEKTVRGAIRRYYAVFMPGEDPSLFLSAIPREWSLDMVRQRLLAHADILLAPQACHTVDDLAAATSLPGATVGKILDALAFVPGALASSDPEHLFLGNPVWLKPAIQMGSDYFIPAPQSIFSFIHLIVRGLATTPELKKALEQRRARFLEHELASLLSAALPGADVRADVQWQFEGRGYQTDVVAKLDRVIVIAEAKSAALTDAGLRGAPDRIRRHVSDLIVDPSRQSLRLEQLIRRASKGDEDAQAILAPFGADFADADEIVRISVTLDDFSIIASSEQELRLAGWLPDDVPMGCTIGIADLAAVADMLGDPAQLVHYLAERQRIQKTLQVLGDEMDFLGFYLRSGFNIAAIERDKPRLSISGMSAEVDRWFMNRELGRKTLKPRLSQNSYFAKVIGEVRRHARPGWLIITLDLLRAFDAEEQAKVVKELDQLRREAIRRRKEIDRTATITITPPANRRTAILFHIYPPEQAARRHALRAQLGAMALETSGRDRCLLIGRDTSRWNDPYAYIGFAEA</sequence>
<accession>A0A031JZY1</accession>
<evidence type="ECO:0000313" key="2">
    <source>
        <dbReference type="Proteomes" id="UP000024329"/>
    </source>
</evidence>
<dbReference type="PATRIC" id="fig|158500.4.peg.2045"/>
<dbReference type="eggNOG" id="COG3012">
    <property type="taxonomic scope" value="Bacteria"/>
</dbReference>
<dbReference type="AlphaFoldDB" id="A0A031JZY1"/>
<name>A0A031JZY1_9SPHN</name>
<proteinExistence type="predicted"/>
<comment type="caution">
    <text evidence="1">The sequence shown here is derived from an EMBL/GenBank/DDBJ whole genome shotgun (WGS) entry which is preliminary data.</text>
</comment>
<dbReference type="EMBL" id="JFYZ01000008">
    <property type="protein sequence ID" value="EZP82509.1"/>
    <property type="molecule type" value="Genomic_DNA"/>
</dbReference>
<evidence type="ECO:0000313" key="1">
    <source>
        <dbReference type="EMBL" id="EZP82509.1"/>
    </source>
</evidence>
<protein>
    <submittedName>
        <fullName evidence="1">Uncharacterized protein</fullName>
    </submittedName>
</protein>
<organism evidence="1 2">
    <name type="scientific">Novosphingobium resinovorum</name>
    <dbReference type="NCBI Taxonomy" id="158500"/>
    <lineage>
        <taxon>Bacteria</taxon>
        <taxon>Pseudomonadati</taxon>
        <taxon>Pseudomonadota</taxon>
        <taxon>Alphaproteobacteria</taxon>
        <taxon>Sphingomonadales</taxon>
        <taxon>Sphingomonadaceae</taxon>
        <taxon>Novosphingobium</taxon>
    </lineage>
</organism>
<reference evidence="1 2" key="1">
    <citation type="submission" date="2014-03" db="EMBL/GenBank/DDBJ databases">
        <title>Whole genome sequence of Novosphingobium resinovorum KF1.</title>
        <authorList>
            <person name="Gan H.M."/>
            <person name="Gan H.Y."/>
            <person name="Chew T.H."/>
            <person name="Savka M.A."/>
        </authorList>
    </citation>
    <scope>NUCLEOTIDE SEQUENCE [LARGE SCALE GENOMIC DNA]</scope>
    <source>
        <strain evidence="1 2">KF1</strain>
    </source>
</reference>